<dbReference type="SUPFAM" id="SSF51726">
    <property type="entry name" value="UROD/MetE-like"/>
    <property type="match status" value="1"/>
</dbReference>
<dbReference type="AlphaFoldDB" id="X1QUZ3"/>
<reference evidence="1" key="1">
    <citation type="journal article" date="2014" name="Front. Microbiol.">
        <title>High frequency of phylogenetically diverse reductive dehalogenase-homologous genes in deep subseafloor sedimentary metagenomes.</title>
        <authorList>
            <person name="Kawai M."/>
            <person name="Futagami T."/>
            <person name="Toyoda A."/>
            <person name="Takaki Y."/>
            <person name="Nishi S."/>
            <person name="Hori S."/>
            <person name="Arai W."/>
            <person name="Tsubouchi T."/>
            <person name="Morono Y."/>
            <person name="Uchiyama I."/>
            <person name="Ito T."/>
            <person name="Fujiyama A."/>
            <person name="Inagaki F."/>
            <person name="Takami H."/>
        </authorList>
    </citation>
    <scope>NUCLEOTIDE SEQUENCE</scope>
    <source>
        <strain evidence="1">Expedition CK06-06</strain>
    </source>
</reference>
<sequence>IMTSRERIKRAINHEKPDRIPIDLGSTPVTGIAASTYAKLRQALGLAGSPVKLVEPFQMLAEVELEVIDKLGVDTIGLQLPTTLFGFKNENWKPWRLFDGTEILVPGLFITKEEGYLENLVREAQRLGVSKICLNGLGSLYDELDNEEVEQAFLKHPHLIIGFGYLRLGKDSVEKINELYEAGFRGLKVINPTKNYDDKEFYPYYAQAEKDG</sequence>
<accession>X1QUZ3</accession>
<gene>
    <name evidence="1" type="ORF">S06H3_58429</name>
</gene>
<proteinExistence type="predicted"/>
<dbReference type="EMBL" id="BARV01037823">
    <property type="protein sequence ID" value="GAI54720.1"/>
    <property type="molecule type" value="Genomic_DNA"/>
</dbReference>
<protein>
    <submittedName>
        <fullName evidence="1">Uncharacterized protein</fullName>
    </submittedName>
</protein>
<dbReference type="Gene3D" id="3.20.20.140">
    <property type="entry name" value="Metal-dependent hydrolases"/>
    <property type="match status" value="1"/>
</dbReference>
<feature type="non-terminal residue" evidence="1">
    <location>
        <position position="1"/>
    </location>
</feature>
<dbReference type="Gene3D" id="3.20.20.210">
    <property type="match status" value="1"/>
</dbReference>
<organism evidence="1">
    <name type="scientific">marine sediment metagenome</name>
    <dbReference type="NCBI Taxonomy" id="412755"/>
    <lineage>
        <taxon>unclassified sequences</taxon>
        <taxon>metagenomes</taxon>
        <taxon>ecological metagenomes</taxon>
    </lineage>
</organism>
<feature type="non-terminal residue" evidence="1">
    <location>
        <position position="212"/>
    </location>
</feature>
<comment type="caution">
    <text evidence="1">The sequence shown here is derived from an EMBL/GenBank/DDBJ whole genome shotgun (WGS) entry which is preliminary data.</text>
</comment>
<dbReference type="SUPFAM" id="SSF51556">
    <property type="entry name" value="Metallo-dependent hydrolases"/>
    <property type="match status" value="1"/>
</dbReference>
<evidence type="ECO:0000313" key="1">
    <source>
        <dbReference type="EMBL" id="GAI54720.1"/>
    </source>
</evidence>
<dbReference type="InterPro" id="IPR032466">
    <property type="entry name" value="Metal_Hydrolase"/>
</dbReference>
<name>X1QUZ3_9ZZZZ</name>
<dbReference type="InterPro" id="IPR038071">
    <property type="entry name" value="UROD/MetE-like_sf"/>
</dbReference>